<evidence type="ECO:0008006" key="3">
    <source>
        <dbReference type="Google" id="ProtNLM"/>
    </source>
</evidence>
<dbReference type="AlphaFoldDB" id="A0A5B9QVZ6"/>
<proteinExistence type="predicted"/>
<gene>
    <name evidence="1" type="ORF">UC8_40990</name>
</gene>
<sequence length="180" mass="19725">MSRTDGDRRPGSCRPGLARGWMRNGASHHQLAAQKGGGGATLPLGRRFAIAGLAPRCSFLVAFLLSLETKMLPEFFTPQQIAKRLQISASQVTALIASGKLRAFDVGTGSKRRMWRLPMIASCRDRRPGKPPRLRPSEHDTAWFPPVCDRGRLTHRLDTLGHRVWCAACVAVTILGDDTA</sequence>
<dbReference type="Proteomes" id="UP000325286">
    <property type="component" value="Chromosome"/>
</dbReference>
<dbReference type="KEGG" id="rul:UC8_40990"/>
<organism evidence="1 2">
    <name type="scientific">Roseimaritima ulvae</name>
    <dbReference type="NCBI Taxonomy" id="980254"/>
    <lineage>
        <taxon>Bacteria</taxon>
        <taxon>Pseudomonadati</taxon>
        <taxon>Planctomycetota</taxon>
        <taxon>Planctomycetia</taxon>
        <taxon>Pirellulales</taxon>
        <taxon>Pirellulaceae</taxon>
        <taxon>Roseimaritima</taxon>
    </lineage>
</organism>
<protein>
    <recommendedName>
        <fullName evidence="3">Helix-turn-helix domain protein</fullName>
    </recommendedName>
</protein>
<accession>A0A5B9QVZ6</accession>
<keyword evidence="2" id="KW-1185">Reference proteome</keyword>
<evidence type="ECO:0000313" key="2">
    <source>
        <dbReference type="Proteomes" id="UP000325286"/>
    </source>
</evidence>
<reference evidence="1 2" key="1">
    <citation type="submission" date="2019-08" db="EMBL/GenBank/DDBJ databases">
        <title>Deep-cultivation of Planctomycetes and their phenomic and genomic characterization uncovers novel biology.</title>
        <authorList>
            <person name="Wiegand S."/>
            <person name="Jogler M."/>
            <person name="Boedeker C."/>
            <person name="Pinto D."/>
            <person name="Vollmers J."/>
            <person name="Rivas-Marin E."/>
            <person name="Kohn T."/>
            <person name="Peeters S.H."/>
            <person name="Heuer A."/>
            <person name="Rast P."/>
            <person name="Oberbeckmann S."/>
            <person name="Bunk B."/>
            <person name="Jeske O."/>
            <person name="Meyerdierks A."/>
            <person name="Storesund J.E."/>
            <person name="Kallscheuer N."/>
            <person name="Luecker S."/>
            <person name="Lage O.M."/>
            <person name="Pohl T."/>
            <person name="Merkel B.J."/>
            <person name="Hornburger P."/>
            <person name="Mueller R.-W."/>
            <person name="Bruemmer F."/>
            <person name="Labrenz M."/>
            <person name="Spormann A.M."/>
            <person name="Op den Camp H."/>
            <person name="Overmann J."/>
            <person name="Amann R."/>
            <person name="Jetten M.S.M."/>
            <person name="Mascher T."/>
            <person name="Medema M.H."/>
            <person name="Devos D.P."/>
            <person name="Kaster A.-K."/>
            <person name="Ovreas L."/>
            <person name="Rohde M."/>
            <person name="Galperin M.Y."/>
            <person name="Jogler C."/>
        </authorList>
    </citation>
    <scope>NUCLEOTIDE SEQUENCE [LARGE SCALE GENOMIC DNA]</scope>
    <source>
        <strain evidence="1 2">UC8</strain>
    </source>
</reference>
<evidence type="ECO:0000313" key="1">
    <source>
        <dbReference type="EMBL" id="QEG42069.1"/>
    </source>
</evidence>
<name>A0A5B9QVZ6_9BACT</name>
<dbReference type="EMBL" id="CP042914">
    <property type="protein sequence ID" value="QEG42069.1"/>
    <property type="molecule type" value="Genomic_DNA"/>
</dbReference>